<organism evidence="1 2">
    <name type="scientific">Cardiobacterium hominis (strain ATCC 15826 / DSM 8339 / NCTC 10426 / 6573)</name>
    <dbReference type="NCBI Taxonomy" id="638300"/>
    <lineage>
        <taxon>Bacteria</taxon>
        <taxon>Pseudomonadati</taxon>
        <taxon>Pseudomonadota</taxon>
        <taxon>Gammaproteobacteria</taxon>
        <taxon>Cardiobacteriales</taxon>
        <taxon>Cardiobacteriaceae</taxon>
        <taxon>Cardiobacterium</taxon>
    </lineage>
</organism>
<comment type="caution">
    <text evidence="1">The sequence shown here is derived from an EMBL/GenBank/DDBJ whole genome shotgun (WGS) entry which is preliminary data.</text>
</comment>
<keyword evidence="2" id="KW-1185">Reference proteome</keyword>
<dbReference type="Proteomes" id="UP000004870">
    <property type="component" value="Unassembled WGS sequence"/>
</dbReference>
<accession>C8N7N6</accession>
<proteinExistence type="predicted"/>
<evidence type="ECO:0000313" key="2">
    <source>
        <dbReference type="Proteomes" id="UP000004870"/>
    </source>
</evidence>
<reference evidence="1 2" key="1">
    <citation type="submission" date="2009-08" db="EMBL/GenBank/DDBJ databases">
        <authorList>
            <person name="Qin X."/>
            <person name="Bachman B."/>
            <person name="Battles P."/>
            <person name="Bell A."/>
            <person name="Bess C."/>
            <person name="Bickham C."/>
            <person name="Chaboub L."/>
            <person name="Chen D."/>
            <person name="Coyle M."/>
            <person name="Deiros D.R."/>
            <person name="Dinh H."/>
            <person name="Forbes L."/>
            <person name="Fowler G."/>
            <person name="Francisco L."/>
            <person name="Fu Q."/>
            <person name="Gubbala S."/>
            <person name="Hale W."/>
            <person name="Han Y."/>
            <person name="Hemphill L."/>
            <person name="Highlander S.K."/>
            <person name="Hirani K."/>
            <person name="Hogues M."/>
            <person name="Jackson L."/>
            <person name="Jakkamsetti A."/>
            <person name="Javaid M."/>
            <person name="Jiang H."/>
            <person name="Korchina V."/>
            <person name="Kovar C."/>
            <person name="Lara F."/>
            <person name="Lee S."/>
            <person name="Mata R."/>
            <person name="Mathew T."/>
            <person name="Moen C."/>
            <person name="Morales K."/>
            <person name="Munidasa M."/>
            <person name="Nazareth L."/>
            <person name="Ngo R."/>
            <person name="Nguyen L."/>
            <person name="Okwuonu G."/>
            <person name="Ongeri F."/>
            <person name="Patil S."/>
            <person name="Petrosino J."/>
            <person name="Pham C."/>
            <person name="Pham P."/>
            <person name="Pu L.-L."/>
            <person name="Puazo M."/>
            <person name="Raj R."/>
            <person name="Reid J."/>
            <person name="Rouhana J."/>
            <person name="Saada N."/>
            <person name="Shang Y."/>
            <person name="Simmons D."/>
            <person name="Thornton R."/>
            <person name="Warren J."/>
            <person name="Weissenberger G."/>
            <person name="Zhang J."/>
            <person name="Zhang L."/>
            <person name="Zhou C."/>
            <person name="Zhu D."/>
            <person name="Muzny D."/>
            <person name="Worley K."/>
            <person name="Gibbs R."/>
        </authorList>
    </citation>
    <scope>NUCLEOTIDE SEQUENCE [LARGE SCALE GENOMIC DNA]</scope>
    <source>
        <strain evidence="2">ATCC 15826 / DSM 8339 / NCTC 10426 / 6573</strain>
    </source>
</reference>
<protein>
    <submittedName>
        <fullName evidence="1">Uncharacterized protein</fullName>
    </submittedName>
</protein>
<gene>
    <name evidence="1" type="ORF">HMPREF0198_0513</name>
</gene>
<name>C8N7N6_CARH6</name>
<sequence>MRRNLEPFPYTCKENLKKPELTLTYKNSTRKRRYADTCKEQTLH</sequence>
<dbReference type="HOGENOM" id="CLU_3213974_0_0_6"/>
<dbReference type="AlphaFoldDB" id="C8N7N6"/>
<evidence type="ECO:0000313" key="1">
    <source>
        <dbReference type="EMBL" id="EEV89342.1"/>
    </source>
</evidence>
<dbReference type="EMBL" id="ACKY01000023">
    <property type="protein sequence ID" value="EEV89342.1"/>
    <property type="molecule type" value="Genomic_DNA"/>
</dbReference>